<gene>
    <name evidence="1" type="ORF">Pcinc_011906</name>
</gene>
<sequence length="281" mass="32335">MRRDGAPNGTQTDLGGKHVVVEIENGKQREINGKMGEMWRGGEKVGHRGWRGRGRTCRMRKEEVRTRIEGVACRGVRFRDEIWRVVQLVHVERRVEWWWYVDLLGEWSSKLQPHTTGTDTTTSYTSPRHHIHRQLEALSRKVEQLQPPPAPQQHNWPYLNTHCPLLIGSYHHRHGNNPGMTLNSVHITSGLDLMHGIDTHHTCHRLHPSPHLFRATCQLTCPSFNLHRHHRQDGCHPSLSYNPMLSDTPVSLSHHQLPHLPNSPVGGGPGVRRAVFRRLRI</sequence>
<keyword evidence="2" id="KW-1185">Reference proteome</keyword>
<comment type="caution">
    <text evidence="1">The sequence shown here is derived from an EMBL/GenBank/DDBJ whole genome shotgun (WGS) entry which is preliminary data.</text>
</comment>
<name>A0AAE1G1S4_PETCI</name>
<dbReference type="AlphaFoldDB" id="A0AAE1G1S4"/>
<dbReference type="EMBL" id="JAWQEG010000955">
    <property type="protein sequence ID" value="KAK3883781.1"/>
    <property type="molecule type" value="Genomic_DNA"/>
</dbReference>
<reference evidence="1" key="1">
    <citation type="submission" date="2023-10" db="EMBL/GenBank/DDBJ databases">
        <title>Genome assemblies of two species of porcelain crab, Petrolisthes cinctipes and Petrolisthes manimaculis (Anomura: Porcellanidae).</title>
        <authorList>
            <person name="Angst P."/>
        </authorList>
    </citation>
    <scope>NUCLEOTIDE SEQUENCE</scope>
    <source>
        <strain evidence="1">PB745_01</strain>
        <tissue evidence="1">Gill</tissue>
    </source>
</reference>
<organism evidence="1 2">
    <name type="scientific">Petrolisthes cinctipes</name>
    <name type="common">Flat porcelain crab</name>
    <dbReference type="NCBI Taxonomy" id="88211"/>
    <lineage>
        <taxon>Eukaryota</taxon>
        <taxon>Metazoa</taxon>
        <taxon>Ecdysozoa</taxon>
        <taxon>Arthropoda</taxon>
        <taxon>Crustacea</taxon>
        <taxon>Multicrustacea</taxon>
        <taxon>Malacostraca</taxon>
        <taxon>Eumalacostraca</taxon>
        <taxon>Eucarida</taxon>
        <taxon>Decapoda</taxon>
        <taxon>Pleocyemata</taxon>
        <taxon>Anomura</taxon>
        <taxon>Galatheoidea</taxon>
        <taxon>Porcellanidae</taxon>
        <taxon>Petrolisthes</taxon>
    </lineage>
</organism>
<proteinExistence type="predicted"/>
<accession>A0AAE1G1S4</accession>
<dbReference type="Proteomes" id="UP001286313">
    <property type="component" value="Unassembled WGS sequence"/>
</dbReference>
<evidence type="ECO:0000313" key="1">
    <source>
        <dbReference type="EMBL" id="KAK3883781.1"/>
    </source>
</evidence>
<protein>
    <submittedName>
        <fullName evidence="1">Uncharacterized protein</fullName>
    </submittedName>
</protein>
<evidence type="ECO:0000313" key="2">
    <source>
        <dbReference type="Proteomes" id="UP001286313"/>
    </source>
</evidence>